<organism evidence="1 2">
    <name type="scientific">Plasmodium ovale curtisi</name>
    <dbReference type="NCBI Taxonomy" id="864141"/>
    <lineage>
        <taxon>Eukaryota</taxon>
        <taxon>Sar</taxon>
        <taxon>Alveolata</taxon>
        <taxon>Apicomplexa</taxon>
        <taxon>Aconoidasida</taxon>
        <taxon>Haemosporida</taxon>
        <taxon>Plasmodiidae</taxon>
        <taxon>Plasmodium</taxon>
        <taxon>Plasmodium (Plasmodium)</taxon>
    </lineage>
</organism>
<dbReference type="Pfam" id="PF05795">
    <property type="entry name" value="Plasmodium_Vir"/>
    <property type="match status" value="1"/>
</dbReference>
<dbReference type="EMBL" id="FLQV01002631">
    <property type="protein sequence ID" value="SBT01636.1"/>
    <property type="molecule type" value="Genomic_DNA"/>
</dbReference>
<sequence length="196" mass="22711">MKIRIKIYNYLKAYMKFLQIFGKSNDPCKIIYCGVIDDASKLYKGIRSSCSKQKSEQICLKIFRDFLNKDPITLTFSLKCKQGAELDHFIQEHGIIAGRQQDAEDRSAVMPRMDTREKNIPHPGVVHGLEEPNNGFLLAFPICYTSFRSMILKRIGKLKGIGTKLDERKPKIPLDNFQDEELDTDKRIYILEYHSM</sequence>
<evidence type="ECO:0000313" key="1">
    <source>
        <dbReference type="EMBL" id="SBT01636.1"/>
    </source>
</evidence>
<dbReference type="InterPro" id="IPR008780">
    <property type="entry name" value="Plasmodium_Vir"/>
</dbReference>
<proteinExistence type="predicted"/>
<dbReference type="AlphaFoldDB" id="A0A1A8X8R5"/>
<evidence type="ECO:0000313" key="2">
    <source>
        <dbReference type="Proteomes" id="UP000078546"/>
    </source>
</evidence>
<protein>
    <submittedName>
        <fullName evidence="1">PIR Superfamily Protein</fullName>
    </submittedName>
</protein>
<dbReference type="Proteomes" id="UP000078546">
    <property type="component" value="Unassembled WGS sequence"/>
</dbReference>
<accession>A0A1A8X8R5</accession>
<reference evidence="2" key="1">
    <citation type="submission" date="2016-05" db="EMBL/GenBank/DDBJ databases">
        <authorList>
            <person name="Naeem Raeece"/>
        </authorList>
    </citation>
    <scope>NUCLEOTIDE SEQUENCE [LARGE SCALE GENOMIC DNA]</scope>
</reference>
<name>A0A1A8X8R5_PLAOA</name>
<gene>
    <name evidence="1" type="ORF">POVCU1_068370</name>
</gene>